<keyword evidence="5" id="KW-1185">Reference proteome</keyword>
<proteinExistence type="predicted"/>
<organism evidence="4 5">
    <name type="scientific">Oceanithermus profundus (strain DSM 14977 / NBRC 100410 / VKM B-2274 / 506)</name>
    <dbReference type="NCBI Taxonomy" id="670487"/>
    <lineage>
        <taxon>Bacteria</taxon>
        <taxon>Thermotogati</taxon>
        <taxon>Deinococcota</taxon>
        <taxon>Deinococci</taxon>
        <taxon>Thermales</taxon>
        <taxon>Thermaceae</taxon>
        <taxon>Oceanithermus</taxon>
    </lineage>
</organism>
<dbReference type="HOGENOM" id="CLU_038906_0_0_0"/>
<dbReference type="PANTHER" id="PTHR38730">
    <property type="entry name" value="SLL7028 PROTEIN"/>
    <property type="match status" value="1"/>
</dbReference>
<dbReference type="OrthoDB" id="9809307at2"/>
<dbReference type="Pfam" id="PF13203">
    <property type="entry name" value="DUF2201_N"/>
    <property type="match status" value="1"/>
</dbReference>
<gene>
    <name evidence="4" type="ordered locus">Ocepr_2286</name>
</gene>
<dbReference type="CDD" id="cd00198">
    <property type="entry name" value="vWFA"/>
    <property type="match status" value="1"/>
</dbReference>
<feature type="compositionally biased region" description="Low complexity" evidence="1">
    <location>
        <begin position="166"/>
        <end position="176"/>
    </location>
</feature>
<evidence type="ECO:0000313" key="4">
    <source>
        <dbReference type="EMBL" id="ADR37734.1"/>
    </source>
</evidence>
<name>E4UAU9_OCEP5</name>
<reference evidence="5" key="1">
    <citation type="submission" date="2010-11" db="EMBL/GenBank/DDBJ databases">
        <title>The complete sequence of plasmid of Oceanithermus profundus DSM 14977.</title>
        <authorList>
            <consortium name="US DOE Joint Genome Institute (JGI-PGF)"/>
            <person name="Lucas S."/>
            <person name="Copeland A."/>
            <person name="Lapidus A."/>
            <person name="Bruce D."/>
            <person name="Goodwin L."/>
            <person name="Pitluck S."/>
            <person name="Kyrpides N."/>
            <person name="Mavromatis K."/>
            <person name="Pagani I."/>
            <person name="Ivanova N."/>
            <person name="Zhang X."/>
            <person name="Brettin T."/>
            <person name="Detter J.C."/>
            <person name="Tapia R."/>
            <person name="Han C."/>
            <person name="Land M."/>
            <person name="Hauser L."/>
            <person name="Markowitz V."/>
            <person name="Cheng J.-F."/>
            <person name="Hugenholtz P."/>
            <person name="Woyke T."/>
            <person name="Wu D."/>
            <person name="Tindall B."/>
            <person name="Faehnrich R."/>
            <person name="Brambilla E."/>
            <person name="Klenk H.-P."/>
            <person name="Eisen J.A."/>
        </authorList>
    </citation>
    <scope>NUCLEOTIDE SEQUENCE [LARGE SCALE GENOMIC DNA]</scope>
    <source>
        <strain evidence="5">DSM 14977 / NBRC 100410 / VKM B-2274 / 506</strain>
        <plasmid evidence="5">Plasmid pOCEPR01</plasmid>
    </source>
</reference>
<dbReference type="EMBL" id="CP002362">
    <property type="protein sequence ID" value="ADR37734.1"/>
    <property type="molecule type" value="Genomic_DNA"/>
</dbReference>
<dbReference type="InterPro" id="IPR036465">
    <property type="entry name" value="vWFA_dom_sf"/>
</dbReference>
<dbReference type="KEGG" id="opr:Ocepr_2286"/>
<dbReference type="InterPro" id="IPR018698">
    <property type="entry name" value="VWA-like_dom"/>
</dbReference>
<feature type="domain" description="VWA-like" evidence="2">
    <location>
        <begin position="285"/>
        <end position="404"/>
    </location>
</feature>
<dbReference type="AlphaFoldDB" id="E4UAU9"/>
<evidence type="ECO:0008006" key="6">
    <source>
        <dbReference type="Google" id="ProtNLM"/>
    </source>
</evidence>
<evidence type="ECO:0000256" key="1">
    <source>
        <dbReference type="SAM" id="MobiDB-lite"/>
    </source>
</evidence>
<dbReference type="RefSeq" id="WP_013449714.1">
    <property type="nucleotide sequence ID" value="NC_014753.1"/>
</dbReference>
<dbReference type="Pfam" id="PF09967">
    <property type="entry name" value="DUF2201"/>
    <property type="match status" value="1"/>
</dbReference>
<feature type="region of interest" description="Disordered" evidence="1">
    <location>
        <begin position="140"/>
        <end position="194"/>
    </location>
</feature>
<sequence length="405" mass="44407" precursor="true">MPDPLVEEARWRVLEALPFFSRLVLHMPVVATTKVPVLAVDQHGRLYYNPESFAALEEEERAGVVLHEVLHLALRHFDRAAEAGVGPGDAYHWNLAADLEVNPIAQRTFRLPAGAYLPSQIGLPPEGVAEEYYALLKRPDAPQEADGSAQEEHGTDEGEEGGLPMGPGSSSSAADGQARPWELAPDDPEHPGLLNPLVDVLIEESAREYQNSFQSGYGPFSHKALVAWAERILAPPQVDWRTRLRRWVQNEVGRSSGGADDYTFQRLRNRGRLLLPRTEARKPRLALVIDTSASMGQEDFDQVLAEVKGILRAADDVHYFAVDAAVTAQGRLRSLRRLELRGGGATDMGAGIRAALEAGYRSIVVLTDGGTGWPRGPERGERVMTVLTQGIYGRPPGWIETIALD</sequence>
<keyword evidence="4" id="KW-0614">Plasmid</keyword>
<dbReference type="eggNOG" id="COG3864">
    <property type="taxonomic scope" value="Bacteria"/>
</dbReference>
<geneLocation type="plasmid" evidence="4 5">
    <name>pOCEPR01</name>
</geneLocation>
<dbReference type="PANTHER" id="PTHR38730:SF1">
    <property type="entry name" value="SLL7028 PROTEIN"/>
    <property type="match status" value="1"/>
</dbReference>
<evidence type="ECO:0000259" key="3">
    <source>
        <dbReference type="Pfam" id="PF13203"/>
    </source>
</evidence>
<dbReference type="SUPFAM" id="SSF53300">
    <property type="entry name" value="vWA-like"/>
    <property type="match status" value="1"/>
</dbReference>
<dbReference type="InterPro" id="IPR025154">
    <property type="entry name" value="Put_metallopeptidase_dom"/>
</dbReference>
<evidence type="ECO:0000259" key="2">
    <source>
        <dbReference type="Pfam" id="PF09967"/>
    </source>
</evidence>
<protein>
    <recommendedName>
        <fullName evidence="6">Metallopeptidase domain-containing protein</fullName>
    </recommendedName>
</protein>
<reference evidence="4 5" key="2">
    <citation type="journal article" date="2011" name="Stand. Genomic Sci.">
        <title>Complete genome sequence of Oceanithermus profundus type strain (506).</title>
        <authorList>
            <person name="Pati A."/>
            <person name="Zhang X."/>
            <person name="Lapidus A."/>
            <person name="Nolan M."/>
            <person name="Lucas S."/>
            <person name="Del Rio T.G."/>
            <person name="Tice H."/>
            <person name="Cheng J.F."/>
            <person name="Tapia R."/>
            <person name="Han C."/>
            <person name="Goodwin L."/>
            <person name="Pitluck S."/>
            <person name="Liolios K."/>
            <person name="Pagani I."/>
            <person name="Ivanova N."/>
            <person name="Mavromatis K."/>
            <person name="Chen A."/>
            <person name="Palaniappan K."/>
            <person name="Hauser L."/>
            <person name="Jeffries C.D."/>
            <person name="Brambilla E.M."/>
            <person name="Rohl A."/>
            <person name="Mwirichia R."/>
            <person name="Rohde M."/>
            <person name="Tindall B.J."/>
            <person name="Sikorski J."/>
            <person name="Wirth R."/>
            <person name="Goker M."/>
            <person name="Woyke T."/>
            <person name="Detter J.C."/>
            <person name="Bristow J."/>
            <person name="Eisen J.A."/>
            <person name="Markowitz V."/>
            <person name="Hugenholtz P."/>
            <person name="Kyrpides N.C."/>
            <person name="Klenk H.P."/>
            <person name="Land M."/>
        </authorList>
    </citation>
    <scope>NUCLEOTIDE SEQUENCE [LARGE SCALE GENOMIC DNA]</scope>
    <source>
        <strain evidence="5">DSM 14977 / NBRC 100410 / VKM B-2274 / 506</strain>
        <plasmid evidence="5">Plasmid pOCEPR01</plasmid>
    </source>
</reference>
<feature type="domain" description="Putative metallopeptidase" evidence="3">
    <location>
        <begin position="7"/>
        <end position="266"/>
    </location>
</feature>
<evidence type="ECO:0000313" key="5">
    <source>
        <dbReference type="Proteomes" id="UP000008722"/>
    </source>
</evidence>
<dbReference type="Gene3D" id="3.40.50.410">
    <property type="entry name" value="von Willebrand factor, type A domain"/>
    <property type="match status" value="1"/>
</dbReference>
<accession>E4UAU9</accession>
<dbReference type="Proteomes" id="UP000008722">
    <property type="component" value="Plasmid pOCEPR01"/>
</dbReference>